<dbReference type="PANTHER" id="PTHR45566">
    <property type="entry name" value="HTH-TYPE TRANSCRIPTIONAL REGULATOR YHJB-RELATED"/>
    <property type="match status" value="1"/>
</dbReference>
<organism evidence="4 5">
    <name type="scientific">Pseudoduganella albidiflava</name>
    <dbReference type="NCBI Taxonomy" id="321983"/>
    <lineage>
        <taxon>Bacteria</taxon>
        <taxon>Pseudomonadati</taxon>
        <taxon>Pseudomonadota</taxon>
        <taxon>Betaproteobacteria</taxon>
        <taxon>Burkholderiales</taxon>
        <taxon>Oxalobacteraceae</taxon>
        <taxon>Telluria group</taxon>
        <taxon>Pseudoduganella</taxon>
    </lineage>
</organism>
<evidence type="ECO:0000256" key="1">
    <source>
        <dbReference type="ARBA" id="ARBA00023125"/>
    </source>
</evidence>
<dbReference type="PANTHER" id="PTHR45566:SF1">
    <property type="entry name" value="HTH-TYPE TRANSCRIPTIONAL REGULATOR YHJB-RELATED"/>
    <property type="match status" value="1"/>
</dbReference>
<dbReference type="InterPro" id="IPR011006">
    <property type="entry name" value="CheY-like_superfamily"/>
</dbReference>
<dbReference type="Gene3D" id="3.40.50.2300">
    <property type="match status" value="1"/>
</dbReference>
<reference evidence="4 5" key="1">
    <citation type="submission" date="2019-02" db="EMBL/GenBank/DDBJ databases">
        <title>Draft Genome Sequences of Six Type Strains of the Genus Massilia.</title>
        <authorList>
            <person name="Miess H."/>
            <person name="Frediansyhah A."/>
            <person name="Gross H."/>
        </authorList>
    </citation>
    <scope>NUCLEOTIDE SEQUENCE [LARGE SCALE GENOMIC DNA]</scope>
    <source>
        <strain evidence="4 5">DSM 17472</strain>
    </source>
</reference>
<proteinExistence type="predicted"/>
<dbReference type="Pfam" id="PF00072">
    <property type="entry name" value="Response_reg"/>
    <property type="match status" value="1"/>
</dbReference>
<dbReference type="InterPro" id="IPR036388">
    <property type="entry name" value="WH-like_DNA-bd_sf"/>
</dbReference>
<evidence type="ECO:0000313" key="4">
    <source>
        <dbReference type="EMBL" id="QBI01416.1"/>
    </source>
</evidence>
<feature type="modified residue" description="4-aspartylphosphate" evidence="2">
    <location>
        <position position="54"/>
    </location>
</feature>
<dbReference type="PROSITE" id="PS50110">
    <property type="entry name" value="RESPONSE_REGULATORY"/>
    <property type="match status" value="1"/>
</dbReference>
<protein>
    <submittedName>
        <fullName evidence="4">Response regulator transcription factor</fullName>
    </submittedName>
</protein>
<dbReference type="SMART" id="SM00421">
    <property type="entry name" value="HTH_LUXR"/>
    <property type="match status" value="1"/>
</dbReference>
<keyword evidence="1" id="KW-0238">DNA-binding</keyword>
<dbReference type="InterPro" id="IPR051015">
    <property type="entry name" value="EvgA-like"/>
</dbReference>
<evidence type="ECO:0000313" key="5">
    <source>
        <dbReference type="Proteomes" id="UP000292307"/>
    </source>
</evidence>
<dbReference type="SUPFAM" id="SSF52172">
    <property type="entry name" value="CheY-like"/>
    <property type="match status" value="1"/>
</dbReference>
<dbReference type="InterPro" id="IPR016032">
    <property type="entry name" value="Sig_transdc_resp-reg_C-effctor"/>
</dbReference>
<dbReference type="Proteomes" id="UP000292307">
    <property type="component" value="Chromosome"/>
</dbReference>
<sequence length="240" mass="26336">MEILIVDDHPALRSGMAHCLKPVLPHACFHEAASMAESRTALSRVPQMTLVLLDLNISDSRGVDTVKQFRAMCEELGVFPRIVVVSGSEDVRLMCDILKEHATGFIPKGVSERILQSAVRLTLDGGVYIPEAMLQNIEVSAGLLTAPRPDSTHIGKLTEMERLVAAYCVQGLTYKHIAHQISAMRGRTISDLTVKTHVKNLSFKLGIQNEGKAAVVAQISRLNLLFPAPAEQLHDINSRR</sequence>
<dbReference type="SMART" id="SM00448">
    <property type="entry name" value="REC"/>
    <property type="match status" value="1"/>
</dbReference>
<dbReference type="Gene3D" id="1.10.10.10">
    <property type="entry name" value="Winged helix-like DNA-binding domain superfamily/Winged helix DNA-binding domain"/>
    <property type="match status" value="1"/>
</dbReference>
<name>A0ABX5RTU5_9BURK</name>
<dbReference type="SUPFAM" id="SSF46894">
    <property type="entry name" value="C-terminal effector domain of the bipartite response regulators"/>
    <property type="match status" value="1"/>
</dbReference>
<evidence type="ECO:0000256" key="2">
    <source>
        <dbReference type="PROSITE-ProRule" id="PRU00169"/>
    </source>
</evidence>
<feature type="domain" description="Response regulatory" evidence="3">
    <location>
        <begin position="2"/>
        <end position="123"/>
    </location>
</feature>
<accession>A0ABX5RTU5</accession>
<gene>
    <name evidence="4" type="ORF">EYF70_11550</name>
</gene>
<dbReference type="Pfam" id="PF00196">
    <property type="entry name" value="GerE"/>
    <property type="match status" value="1"/>
</dbReference>
<keyword evidence="2" id="KW-0597">Phosphoprotein</keyword>
<dbReference type="EMBL" id="CP036401">
    <property type="protein sequence ID" value="QBI01416.1"/>
    <property type="molecule type" value="Genomic_DNA"/>
</dbReference>
<dbReference type="InterPro" id="IPR001789">
    <property type="entry name" value="Sig_transdc_resp-reg_receiver"/>
</dbReference>
<dbReference type="RefSeq" id="WP_131145538.1">
    <property type="nucleotide sequence ID" value="NZ_BMWV01000003.1"/>
</dbReference>
<dbReference type="InterPro" id="IPR000792">
    <property type="entry name" value="Tscrpt_reg_LuxR_C"/>
</dbReference>
<evidence type="ECO:0000259" key="3">
    <source>
        <dbReference type="PROSITE" id="PS50110"/>
    </source>
</evidence>
<keyword evidence="5" id="KW-1185">Reference proteome</keyword>